<feature type="domain" description="SusD-like N-terminal" evidence="8">
    <location>
        <begin position="106"/>
        <end position="230"/>
    </location>
</feature>
<dbReference type="RefSeq" id="WP_137262730.1">
    <property type="nucleotide sequence ID" value="NZ_SZQL01000013.1"/>
</dbReference>
<dbReference type="InterPro" id="IPR012944">
    <property type="entry name" value="SusD_RagB_dom"/>
</dbReference>
<dbReference type="Proteomes" id="UP000305848">
    <property type="component" value="Unassembled WGS sequence"/>
</dbReference>
<accession>A0A4V5UTY0</accession>
<keyword evidence="6" id="KW-1133">Transmembrane helix</keyword>
<evidence type="ECO:0000259" key="8">
    <source>
        <dbReference type="Pfam" id="PF14322"/>
    </source>
</evidence>
<dbReference type="PROSITE" id="PS51257">
    <property type="entry name" value="PROKAR_LIPOPROTEIN"/>
    <property type="match status" value="1"/>
</dbReference>
<feature type="transmembrane region" description="Helical" evidence="6">
    <location>
        <begin position="7"/>
        <end position="28"/>
    </location>
</feature>
<evidence type="ECO:0000313" key="9">
    <source>
        <dbReference type="EMBL" id="TKK66913.1"/>
    </source>
</evidence>
<evidence type="ECO:0000256" key="6">
    <source>
        <dbReference type="SAM" id="Phobius"/>
    </source>
</evidence>
<dbReference type="SUPFAM" id="SSF48452">
    <property type="entry name" value="TPR-like"/>
    <property type="match status" value="1"/>
</dbReference>
<reference evidence="9 10" key="1">
    <citation type="submission" date="2019-05" db="EMBL/GenBank/DDBJ databases">
        <title>Panacibacter sp. strain 17mud1-8 Genome sequencing and assembly.</title>
        <authorList>
            <person name="Chhetri G."/>
        </authorList>
    </citation>
    <scope>NUCLEOTIDE SEQUENCE [LARGE SCALE GENOMIC DNA]</scope>
    <source>
        <strain evidence="9 10">17mud1-8</strain>
    </source>
</reference>
<name>A0A4V5UTY0_9BACT</name>
<organism evidence="9 10">
    <name type="scientific">Ilyomonas limi</name>
    <dbReference type="NCBI Taxonomy" id="2575867"/>
    <lineage>
        <taxon>Bacteria</taxon>
        <taxon>Pseudomonadati</taxon>
        <taxon>Bacteroidota</taxon>
        <taxon>Chitinophagia</taxon>
        <taxon>Chitinophagales</taxon>
        <taxon>Chitinophagaceae</taxon>
        <taxon>Ilyomonas</taxon>
    </lineage>
</organism>
<protein>
    <submittedName>
        <fullName evidence="9">RagB/SusD family nutrient uptake outer membrane protein</fullName>
    </submittedName>
</protein>
<evidence type="ECO:0000256" key="5">
    <source>
        <dbReference type="ARBA" id="ARBA00023237"/>
    </source>
</evidence>
<dbReference type="GO" id="GO:0009279">
    <property type="term" value="C:cell outer membrane"/>
    <property type="evidence" value="ECO:0007669"/>
    <property type="project" value="UniProtKB-SubCell"/>
</dbReference>
<dbReference type="InterPro" id="IPR033985">
    <property type="entry name" value="SusD-like_N"/>
</dbReference>
<dbReference type="AlphaFoldDB" id="A0A4V5UTY0"/>
<evidence type="ECO:0000256" key="4">
    <source>
        <dbReference type="ARBA" id="ARBA00023136"/>
    </source>
</evidence>
<gene>
    <name evidence="9" type="ORF">FC093_15545</name>
</gene>
<evidence type="ECO:0000256" key="2">
    <source>
        <dbReference type="ARBA" id="ARBA00006275"/>
    </source>
</evidence>
<evidence type="ECO:0000256" key="1">
    <source>
        <dbReference type="ARBA" id="ARBA00004442"/>
    </source>
</evidence>
<dbReference type="Pfam" id="PF14322">
    <property type="entry name" value="SusD-like_3"/>
    <property type="match status" value="1"/>
</dbReference>
<evidence type="ECO:0000313" key="10">
    <source>
        <dbReference type="Proteomes" id="UP000305848"/>
    </source>
</evidence>
<proteinExistence type="inferred from homology"/>
<keyword evidence="10" id="KW-1185">Reference proteome</keyword>
<keyword evidence="5" id="KW-0998">Cell outer membrane</keyword>
<dbReference type="InterPro" id="IPR011990">
    <property type="entry name" value="TPR-like_helical_dom_sf"/>
</dbReference>
<dbReference type="EMBL" id="SZQL01000013">
    <property type="protein sequence ID" value="TKK66913.1"/>
    <property type="molecule type" value="Genomic_DNA"/>
</dbReference>
<keyword evidence="4 6" id="KW-0472">Membrane</keyword>
<dbReference type="Gene3D" id="1.25.40.390">
    <property type="match status" value="1"/>
</dbReference>
<comment type="similarity">
    <text evidence="2">Belongs to the SusD family.</text>
</comment>
<comment type="caution">
    <text evidence="9">The sequence shown here is derived from an EMBL/GenBank/DDBJ whole genome shotgun (WGS) entry which is preliminary data.</text>
</comment>
<dbReference type="OrthoDB" id="9792139at2"/>
<evidence type="ECO:0000256" key="3">
    <source>
        <dbReference type="ARBA" id="ARBA00022729"/>
    </source>
</evidence>
<dbReference type="Pfam" id="PF07980">
    <property type="entry name" value="SusD_RagB"/>
    <property type="match status" value="1"/>
</dbReference>
<sequence length="595" mass="65300">MKKRNFLIIVSVILVTVFIIVACSKSFLDKPPLGTLNPQIMASEKGVQGILIGAYSMLDGNGAAGDGNYGSAASNWGYGGVAADDAYKGSDPSDVSDFAPFEDWTVTATNGALPQKWTACYAGIQRSNDVLRTMALATDITPEVQTQITAQARFLRAWYHMELKKVFNNIPYADENVDPQHTDVTNTEDVWPKIEADLQFAVDNLPETWGSEVGRANVWAAKAVLAKAYMFEKKYSAAYPVLQDIIANGKTAGGAKYALMPHYFSNFNPAQKNSAESVFAAQTSVQDGSSVDWGGDPNGNYGDILNFPYTGGPGACCGFYNPSQDLANAFKTDANTGLPLLDNWYEGLNVSAESGTSYSGTLDPRIDWTMGRPGIPYLDWGLHPGLDWIRNPANDGNKSPLKNVYAASQKDQYTDVGSAYWGPTELVANNVNLIRFADVILWAAECAADAGDLAAATTYVNQVRSRMKDHPEAWVYKNSDYDAASAVYTNTSTPAANYKIGLYPTFASKDFAVKAIHFERRLELAMEGHRFFDLVRWGEADQVLNAYYERERPLRPLKKDAHWTPGKNEYFPIPQSAIDNMNSDGTQRLTQNPGY</sequence>
<comment type="subcellular location">
    <subcellularLocation>
        <location evidence="1">Cell outer membrane</location>
    </subcellularLocation>
</comment>
<feature type="domain" description="RagB/SusD" evidence="7">
    <location>
        <begin position="276"/>
        <end position="595"/>
    </location>
</feature>
<evidence type="ECO:0000259" key="7">
    <source>
        <dbReference type="Pfam" id="PF07980"/>
    </source>
</evidence>
<keyword evidence="3" id="KW-0732">Signal</keyword>
<keyword evidence="6" id="KW-0812">Transmembrane</keyword>